<gene>
    <name evidence="1" type="ORF">IV417_05505</name>
</gene>
<dbReference type="AlphaFoldDB" id="A0AAP2G7G9"/>
<reference evidence="1 2" key="1">
    <citation type="journal article" date="2021" name="Arch. Microbiol.">
        <title>Harenicola maris gen. nov., sp. nov. isolated from the Sea of Japan shallow sediments.</title>
        <authorList>
            <person name="Romanenko L.A."/>
            <person name="Kurilenko V.V."/>
            <person name="Chernysheva N.Y."/>
            <person name="Tekutyeva L.A."/>
            <person name="Velansky P.V."/>
            <person name="Svetashev V.I."/>
            <person name="Isaeva M.P."/>
        </authorList>
    </citation>
    <scope>NUCLEOTIDE SEQUENCE [LARGE SCALE GENOMIC DNA]</scope>
    <source>
        <strain evidence="1 2">KMM 3653</strain>
    </source>
</reference>
<dbReference type="Proteomes" id="UP001315686">
    <property type="component" value="Unassembled WGS sequence"/>
</dbReference>
<comment type="caution">
    <text evidence="1">The sequence shown here is derived from an EMBL/GenBank/DDBJ whole genome shotgun (WGS) entry which is preliminary data.</text>
</comment>
<organism evidence="1 2">
    <name type="scientific">Harenicola maris</name>
    <dbReference type="NCBI Taxonomy" id="2841044"/>
    <lineage>
        <taxon>Bacteria</taxon>
        <taxon>Pseudomonadati</taxon>
        <taxon>Pseudomonadota</taxon>
        <taxon>Alphaproteobacteria</taxon>
        <taxon>Rhodobacterales</taxon>
        <taxon>Paracoccaceae</taxon>
        <taxon>Harenicola</taxon>
    </lineage>
</organism>
<proteinExistence type="predicted"/>
<name>A0AAP2G7G9_9RHOB</name>
<keyword evidence="2" id="KW-1185">Reference proteome</keyword>
<evidence type="ECO:0000313" key="2">
    <source>
        <dbReference type="Proteomes" id="UP001315686"/>
    </source>
</evidence>
<protein>
    <submittedName>
        <fullName evidence="1">Uncharacterized protein</fullName>
    </submittedName>
</protein>
<evidence type="ECO:0000313" key="1">
    <source>
        <dbReference type="EMBL" id="MBT0956832.1"/>
    </source>
</evidence>
<dbReference type="RefSeq" id="WP_327793021.1">
    <property type="nucleotide sequence ID" value="NZ_JADQAZ010000001.1"/>
</dbReference>
<sequence length="125" mass="14559">MEFLERFSKEQWSTFNQIWAERACIADLDRIASDLEDVDRVLKGQVEAYRKAEDFEVYRRIRNLTNIENYRRMLLAIYLQQGIDATTDPSFSFVMDQNTMSGNAKARHVSLIAAYISNQQRNGAV</sequence>
<dbReference type="EMBL" id="JADQAZ010000001">
    <property type="protein sequence ID" value="MBT0956832.1"/>
    <property type="molecule type" value="Genomic_DNA"/>
</dbReference>
<accession>A0AAP2G7G9</accession>